<evidence type="ECO:0000256" key="5">
    <source>
        <dbReference type="ARBA" id="ARBA00023239"/>
    </source>
</evidence>
<reference evidence="9 10" key="1">
    <citation type="submission" date="2020-01" db="EMBL/GenBank/DDBJ databases">
        <authorList>
            <person name="Gulvik C.A."/>
            <person name="Batra D.G."/>
        </authorList>
    </citation>
    <scope>NUCLEOTIDE SEQUENCE [LARGE SCALE GENOMIC DNA]</scope>
    <source>
        <strain evidence="9 10">W9323</strain>
    </source>
</reference>
<comment type="catalytic activity">
    <reaction evidence="7">
        <text>a peptidoglycan chain = a peptidoglycan chain with N-acetyl-1,6-anhydromuramyl-[peptide] at the reducing end + a peptidoglycan chain with N-acetylglucosamine at the non-reducing end.</text>
        <dbReference type="EC" id="4.2.2.29"/>
    </reaction>
</comment>
<dbReference type="InterPro" id="IPR003770">
    <property type="entry name" value="MLTG-like"/>
</dbReference>
<evidence type="ECO:0000313" key="10">
    <source>
        <dbReference type="Proteomes" id="UP000503088"/>
    </source>
</evidence>
<organism evidence="9 10">
    <name type="scientific">Kroppenstedtia pulmonis</name>
    <dbReference type="NCBI Taxonomy" id="1380685"/>
    <lineage>
        <taxon>Bacteria</taxon>
        <taxon>Bacillati</taxon>
        <taxon>Bacillota</taxon>
        <taxon>Bacilli</taxon>
        <taxon>Bacillales</taxon>
        <taxon>Thermoactinomycetaceae</taxon>
        <taxon>Kroppenstedtia</taxon>
    </lineage>
</organism>
<evidence type="ECO:0000259" key="8">
    <source>
        <dbReference type="PROSITE" id="PS50128"/>
    </source>
</evidence>
<dbReference type="Pfam" id="PF02618">
    <property type="entry name" value="YceG"/>
    <property type="match status" value="1"/>
</dbReference>
<proteinExistence type="inferred from homology"/>
<comment type="similarity">
    <text evidence="7">Belongs to the transglycosylase MltG family.</text>
</comment>
<dbReference type="InterPro" id="IPR000061">
    <property type="entry name" value="Surp"/>
</dbReference>
<dbReference type="PANTHER" id="PTHR30518">
    <property type="entry name" value="ENDOLYTIC MUREIN TRANSGLYCOSYLASE"/>
    <property type="match status" value="1"/>
</dbReference>
<gene>
    <name evidence="7 9" type="primary">mltG</name>
    <name evidence="9" type="ORF">GXN76_11700</name>
</gene>
<dbReference type="EC" id="4.2.2.29" evidence="7"/>
<keyword evidence="4 7" id="KW-0472">Membrane</keyword>
<dbReference type="Proteomes" id="UP000503088">
    <property type="component" value="Chromosome"/>
</dbReference>
<name>A0A7D3XJE6_9BACL</name>
<dbReference type="Gene3D" id="3.30.160.60">
    <property type="entry name" value="Classic Zinc Finger"/>
    <property type="match status" value="1"/>
</dbReference>
<dbReference type="GO" id="GO:0005886">
    <property type="term" value="C:plasma membrane"/>
    <property type="evidence" value="ECO:0007669"/>
    <property type="project" value="UniProtKB-UniRule"/>
</dbReference>
<dbReference type="GO" id="GO:0071555">
    <property type="term" value="P:cell wall organization"/>
    <property type="evidence" value="ECO:0007669"/>
    <property type="project" value="UniProtKB-KW"/>
</dbReference>
<evidence type="ECO:0000256" key="3">
    <source>
        <dbReference type="ARBA" id="ARBA00022989"/>
    </source>
</evidence>
<dbReference type="GO" id="GO:0006396">
    <property type="term" value="P:RNA processing"/>
    <property type="evidence" value="ECO:0007669"/>
    <property type="project" value="InterPro"/>
</dbReference>
<dbReference type="PROSITE" id="PS50128">
    <property type="entry name" value="SURP"/>
    <property type="match status" value="1"/>
</dbReference>
<dbReference type="KEGG" id="kpul:GXN76_11700"/>
<dbReference type="GO" id="GO:0008932">
    <property type="term" value="F:lytic endotransglycosylase activity"/>
    <property type="evidence" value="ECO:0007669"/>
    <property type="project" value="UniProtKB-UniRule"/>
</dbReference>
<evidence type="ECO:0000256" key="1">
    <source>
        <dbReference type="ARBA" id="ARBA00022475"/>
    </source>
</evidence>
<keyword evidence="2 7" id="KW-0812">Transmembrane</keyword>
<accession>A0A7D3XJE6</accession>
<sequence length="348" mass="39746">MRWRIRVIFTLILFAAWLTLGYVYVNHSLGSPQRSETVQLEISQGASIFDIGRQLKELSLIRNDWLFSTYSYITGKSKGLQAGVYEVPPNMDVDGILDMVTQGRQNTYTVTIPEGFTIRQIAQTVAKHGKISEEEFLEAVENGNYNYDYLKEIPTDKEKRHYRLEGYLFPSTYNIPKNADGEYVVNMMLGQFEKRLKKKGGLAGLKQRNINLDTWVIIASIVEREGQAKGEFPKISGVIHNRLDQDMRLQVDATIQYAMGKPKARLLYKDLKLDSAYNTYTHGGLPPGPISNPGETALDAAFSPEKHEYLYYVTKKDGSKEHYFAETFEEHKNYIKKSKQTQIDQSGN</sequence>
<evidence type="ECO:0000256" key="7">
    <source>
        <dbReference type="HAMAP-Rule" id="MF_02065"/>
    </source>
</evidence>
<evidence type="ECO:0000256" key="4">
    <source>
        <dbReference type="ARBA" id="ARBA00023136"/>
    </source>
</evidence>
<dbReference type="HAMAP" id="MF_02065">
    <property type="entry name" value="MltG"/>
    <property type="match status" value="1"/>
</dbReference>
<protein>
    <recommendedName>
        <fullName evidence="7">Endolytic murein transglycosylase</fullName>
        <ecNumber evidence="7">4.2.2.29</ecNumber>
    </recommendedName>
    <alternativeName>
        <fullName evidence="7">Peptidoglycan lytic transglycosylase</fullName>
    </alternativeName>
    <alternativeName>
        <fullName evidence="7">Peptidoglycan polymerization terminase</fullName>
    </alternativeName>
</protein>
<keyword evidence="3 7" id="KW-1133">Transmembrane helix</keyword>
<dbReference type="RefSeq" id="WP_173223360.1">
    <property type="nucleotide sequence ID" value="NZ_CP048104.1"/>
</dbReference>
<keyword evidence="5 7" id="KW-0456">Lyase</keyword>
<keyword evidence="10" id="KW-1185">Reference proteome</keyword>
<dbReference type="AlphaFoldDB" id="A0A7D3XJE6"/>
<evidence type="ECO:0000256" key="6">
    <source>
        <dbReference type="ARBA" id="ARBA00023316"/>
    </source>
</evidence>
<dbReference type="GO" id="GO:0009252">
    <property type="term" value="P:peptidoglycan biosynthetic process"/>
    <property type="evidence" value="ECO:0007669"/>
    <property type="project" value="UniProtKB-UniRule"/>
</dbReference>
<dbReference type="CDD" id="cd08010">
    <property type="entry name" value="MltG_like"/>
    <property type="match status" value="1"/>
</dbReference>
<comment type="function">
    <text evidence="7">Functions as a peptidoglycan terminase that cleaves nascent peptidoglycan strands endolytically to terminate their elongation.</text>
</comment>
<feature type="site" description="Important for catalytic activity" evidence="7">
    <location>
        <position position="225"/>
    </location>
</feature>
<dbReference type="PANTHER" id="PTHR30518:SF2">
    <property type="entry name" value="ENDOLYTIC MUREIN TRANSGLYCOSYLASE"/>
    <property type="match status" value="1"/>
</dbReference>
<feature type="domain" description="SURP motif" evidence="8">
    <location>
        <begin position="117"/>
        <end position="162"/>
    </location>
</feature>
<dbReference type="EMBL" id="CP048104">
    <property type="protein sequence ID" value="QKG85064.1"/>
    <property type="molecule type" value="Genomic_DNA"/>
</dbReference>
<dbReference type="Gene3D" id="3.30.1490.480">
    <property type="entry name" value="Endolytic murein transglycosylase"/>
    <property type="match status" value="1"/>
</dbReference>
<evidence type="ECO:0000256" key="2">
    <source>
        <dbReference type="ARBA" id="ARBA00022692"/>
    </source>
</evidence>
<keyword evidence="6 7" id="KW-0961">Cell wall biogenesis/degradation</keyword>
<keyword evidence="1 7" id="KW-1003">Cell membrane</keyword>
<dbReference type="GO" id="GO:0003723">
    <property type="term" value="F:RNA binding"/>
    <property type="evidence" value="ECO:0007669"/>
    <property type="project" value="InterPro"/>
</dbReference>
<dbReference type="NCBIfam" id="TIGR00247">
    <property type="entry name" value="endolytic transglycosylase MltG"/>
    <property type="match status" value="1"/>
</dbReference>
<evidence type="ECO:0000313" key="9">
    <source>
        <dbReference type="EMBL" id="QKG85064.1"/>
    </source>
</evidence>